<comment type="caution">
    <text evidence="1">The sequence shown here is derived from an EMBL/GenBank/DDBJ whole genome shotgun (WGS) entry which is preliminary data.</text>
</comment>
<dbReference type="Proteomes" id="UP000308730">
    <property type="component" value="Unassembled WGS sequence"/>
</dbReference>
<proteinExistence type="predicted"/>
<keyword evidence="2" id="KW-1185">Reference proteome</keyword>
<evidence type="ECO:0000313" key="2">
    <source>
        <dbReference type="Proteomes" id="UP000308730"/>
    </source>
</evidence>
<dbReference type="OrthoDB" id="10665344at2759"/>
<gene>
    <name evidence="1" type="ORF">EUX98_g9741</name>
</gene>
<evidence type="ECO:0000313" key="1">
    <source>
        <dbReference type="EMBL" id="THH13289.1"/>
    </source>
</evidence>
<organism evidence="1 2">
    <name type="scientific">Antrodiella citrinella</name>
    <dbReference type="NCBI Taxonomy" id="2447956"/>
    <lineage>
        <taxon>Eukaryota</taxon>
        <taxon>Fungi</taxon>
        <taxon>Dikarya</taxon>
        <taxon>Basidiomycota</taxon>
        <taxon>Agaricomycotina</taxon>
        <taxon>Agaricomycetes</taxon>
        <taxon>Polyporales</taxon>
        <taxon>Steccherinaceae</taxon>
        <taxon>Antrodiella</taxon>
    </lineage>
</organism>
<name>A0A4S4LMD7_9APHY</name>
<dbReference type="EMBL" id="SGPM01001091">
    <property type="protein sequence ID" value="THH13289.1"/>
    <property type="molecule type" value="Genomic_DNA"/>
</dbReference>
<sequence>MELLDETPAMCYWIRELRIKKMLLVEPPEDSPLRCTWTYSYVFDSLVPRLERLNALVLHKWQDSIDMRPPSKYYLRIKGCLAKCRSIRNISFVDCFMDSSLVRILLSGLPNIESVSFVRSTCHFSPGDHDIHPMRRLRSMSYTARQHWVPGYGTPAQLATYGSLSRWMARHDAPQASADVFRLSIGNDLTDYNLDFIYDVKVLPVEEIAMGVSFKFLRELRPQDYARVDTYFALPSFPSLKKVYVVYAGPVQPKRVQEKFKKILPNLTARGIDVEVEQVKVKRKVWLRPILNSLIVGDL</sequence>
<reference evidence="1 2" key="1">
    <citation type="submission" date="2019-02" db="EMBL/GenBank/DDBJ databases">
        <title>Genome sequencing of the rare red list fungi Antrodiella citrinella (Flaviporus citrinellus).</title>
        <authorList>
            <person name="Buettner E."/>
            <person name="Kellner H."/>
        </authorList>
    </citation>
    <scope>NUCLEOTIDE SEQUENCE [LARGE SCALE GENOMIC DNA]</scope>
    <source>
        <strain evidence="1 2">DSM 108506</strain>
    </source>
</reference>
<evidence type="ECO:0008006" key="3">
    <source>
        <dbReference type="Google" id="ProtNLM"/>
    </source>
</evidence>
<dbReference type="AlphaFoldDB" id="A0A4S4LMD7"/>
<accession>A0A4S4LMD7</accession>
<protein>
    <recommendedName>
        <fullName evidence="3">F-box domain-containing protein</fullName>
    </recommendedName>
</protein>